<accession>A0A076NP56</accession>
<evidence type="ECO:0000313" key="4">
    <source>
        <dbReference type="EMBL" id="SNV57175.1"/>
    </source>
</evidence>
<evidence type="ECO:0008006" key="7">
    <source>
        <dbReference type="Google" id="ProtNLM"/>
    </source>
</evidence>
<dbReference type="Proteomes" id="UP000028780">
    <property type="component" value="Chromosome"/>
</dbReference>
<gene>
    <name evidence="3" type="ORF">CIMIT_01485</name>
    <name evidence="4" type="ORF">SAMEA4535761_00364</name>
</gene>
<keyword evidence="1" id="KW-0472">Membrane</keyword>
<protein>
    <recommendedName>
        <fullName evidence="7">Secreted protein</fullName>
    </recommendedName>
</protein>
<keyword evidence="2" id="KW-0732">Signal</keyword>
<feature type="signal peptide" evidence="2">
    <location>
        <begin position="1"/>
        <end position="24"/>
    </location>
</feature>
<evidence type="ECO:0000313" key="5">
    <source>
        <dbReference type="Proteomes" id="UP000028780"/>
    </source>
</evidence>
<dbReference type="EMBL" id="CP009211">
    <property type="protein sequence ID" value="AIJ32757.1"/>
    <property type="molecule type" value="Genomic_DNA"/>
</dbReference>
<evidence type="ECO:0000313" key="3">
    <source>
        <dbReference type="EMBL" id="AIJ32757.1"/>
    </source>
</evidence>
<dbReference type="AlphaFoldDB" id="A0A076NP56"/>
<feature type="chain" id="PRO_5001716384" description="Secreted protein" evidence="2">
    <location>
        <begin position="25"/>
        <end position="237"/>
    </location>
</feature>
<organism evidence="3 5">
    <name type="scientific">Corynebacterium imitans</name>
    <dbReference type="NCBI Taxonomy" id="156978"/>
    <lineage>
        <taxon>Bacteria</taxon>
        <taxon>Bacillati</taxon>
        <taxon>Actinomycetota</taxon>
        <taxon>Actinomycetes</taxon>
        <taxon>Mycobacteriales</taxon>
        <taxon>Corynebacteriaceae</taxon>
        <taxon>Corynebacterium</taxon>
    </lineage>
</organism>
<evidence type="ECO:0000313" key="6">
    <source>
        <dbReference type="Proteomes" id="UP000215374"/>
    </source>
</evidence>
<feature type="transmembrane region" description="Helical" evidence="1">
    <location>
        <begin position="204"/>
        <end position="227"/>
    </location>
</feature>
<reference evidence="3 5" key="1">
    <citation type="submission" date="2014-08" db="EMBL/GenBank/DDBJ databases">
        <title>Complete genome sequence of Corynebacterium imitans DSM 44264, isolated from a five-month-old boy with suspected pharyngeal diphtheria.</title>
        <authorList>
            <person name="Mollmann S."/>
            <person name="Albersmeier A."/>
            <person name="Ruckert C."/>
            <person name="Tauch A."/>
        </authorList>
    </citation>
    <scope>NUCLEOTIDE SEQUENCE [LARGE SCALE GENOMIC DNA]</scope>
    <source>
        <strain evidence="3 5">DSM 44264</strain>
    </source>
</reference>
<dbReference type="HOGENOM" id="CLU_1169102_0_0_11"/>
<keyword evidence="1" id="KW-0812">Transmembrane</keyword>
<name>A0A076NP56_9CORY</name>
<keyword evidence="1" id="KW-1133">Transmembrane helix</keyword>
<dbReference type="eggNOG" id="ENOG5031J4S">
    <property type="taxonomic scope" value="Bacteria"/>
</dbReference>
<dbReference type="RefSeq" id="WP_038588094.1">
    <property type="nucleotide sequence ID" value="NZ_CP009211.1"/>
</dbReference>
<dbReference type="OrthoDB" id="4408760at2"/>
<proteinExistence type="predicted"/>
<keyword evidence="5" id="KW-1185">Reference proteome</keyword>
<dbReference type="KEGG" id="cii:CIMIT_01485"/>
<dbReference type="EMBL" id="LT906467">
    <property type="protein sequence ID" value="SNV57175.1"/>
    <property type="molecule type" value="Genomic_DNA"/>
</dbReference>
<evidence type="ECO:0000256" key="1">
    <source>
        <dbReference type="SAM" id="Phobius"/>
    </source>
</evidence>
<dbReference type="Proteomes" id="UP000215374">
    <property type="component" value="Chromosome 1"/>
</dbReference>
<reference evidence="4 6" key="2">
    <citation type="submission" date="2017-06" db="EMBL/GenBank/DDBJ databases">
        <authorList>
            <consortium name="Pathogen Informatics"/>
        </authorList>
    </citation>
    <scope>NUCLEOTIDE SEQUENCE [LARGE SCALE GENOMIC DNA]</scope>
    <source>
        <strain evidence="4 6">NCTC13015</strain>
    </source>
</reference>
<evidence type="ECO:0000256" key="2">
    <source>
        <dbReference type="SAM" id="SignalP"/>
    </source>
</evidence>
<sequence length="237" mass="24867">MKRLTACVAASAIALSAFATPAHAATVAEKDKDGTCAVSLTAGEKQFISSLFDESKAIGEHEQARDFVAAVESVYPGVIAENEKALKGEEADWTKVLPAQLVEKYASAQKTLKETQPTTERTLEDINTDSWHVGPETKPLELPFAVAKSDAALYDAWSTTPAGKIAIKQMQLSDADVAAAAACAKGTQANVEYPTAKPDLNVPAIIGGVVAALLALLGLLTLPQLGLKLPKLPMLGK</sequence>